<evidence type="ECO:0000313" key="9">
    <source>
        <dbReference type="Proteomes" id="UP000266196"/>
    </source>
</evidence>
<sequence>MNTVSMISVFDVAVRVAILAEIVETFLKDARIQDLIAPEQHVISELSKRLIRSFAFFSAFFSVIIETIPIYSSVLTLTLADLIAISLVMFALLLESLFLSYMSAFLIDTITLKFVDIKKQARDLVEKHGVDPKKMFIRGLTKMGFFTIKSMGKDLDSVYDTLEEYLSNRVHDTAKLRDFYSVEIMIFK</sequence>
<keyword evidence="1" id="KW-0812">Transmembrane</keyword>
<keyword evidence="1" id="KW-0472">Membrane</keyword>
<evidence type="ECO:0000313" key="2">
    <source>
        <dbReference type="EMBL" id="RHY21332.1"/>
    </source>
</evidence>
<dbReference type="EMBL" id="QUTF01012080">
    <property type="protein sequence ID" value="RHZ25495.1"/>
    <property type="molecule type" value="Genomic_DNA"/>
</dbReference>
<reference evidence="8 9" key="1">
    <citation type="submission" date="2018-08" db="EMBL/GenBank/DDBJ databases">
        <title>Aphanomyces genome sequencing and annotation.</title>
        <authorList>
            <person name="Minardi D."/>
            <person name="Oidtmann B."/>
            <person name="Van Der Giezen M."/>
            <person name="Studholme D.J."/>
        </authorList>
    </citation>
    <scope>NUCLEOTIDE SEQUENCE [LARGE SCALE GENOMIC DNA]</scope>
    <source>
        <strain evidence="6 9">197901</strain>
        <strain evidence="5 11">D2</strain>
        <strain evidence="7 13">FDL457</strain>
        <strain evidence="4 8">SA</strain>
        <strain evidence="3 12">Si</strain>
        <strain evidence="2 10">Yx</strain>
    </source>
</reference>
<name>A0A397BK22_APHAT</name>
<dbReference type="EMBL" id="QUTA01004031">
    <property type="protein sequence ID" value="RHY21332.1"/>
    <property type="molecule type" value="Genomic_DNA"/>
</dbReference>
<keyword evidence="1" id="KW-1133">Transmembrane helix</keyword>
<comment type="caution">
    <text evidence="2">The sequence shown here is derived from an EMBL/GenBank/DDBJ whole genome shotgun (WGS) entry which is preliminary data.</text>
</comment>
<accession>A0A397BK22</accession>
<proteinExistence type="predicted"/>
<dbReference type="Proteomes" id="UP000283543">
    <property type="component" value="Unassembled WGS sequence"/>
</dbReference>
<dbReference type="EMBL" id="QUTC01003577">
    <property type="protein sequence ID" value="RHY69296.1"/>
    <property type="molecule type" value="Genomic_DNA"/>
</dbReference>
<feature type="transmembrane region" description="Helical" evidence="1">
    <location>
        <begin position="50"/>
        <end position="71"/>
    </location>
</feature>
<dbReference type="Proteomes" id="UP000265716">
    <property type="component" value="Unassembled WGS sequence"/>
</dbReference>
<evidence type="ECO:0000313" key="13">
    <source>
        <dbReference type="Proteomes" id="UP000286510"/>
    </source>
</evidence>
<evidence type="ECO:0000313" key="3">
    <source>
        <dbReference type="EMBL" id="RHY50373.1"/>
    </source>
</evidence>
<gene>
    <name evidence="2" type="ORF">DYB25_006424</name>
    <name evidence="7" type="ORF">DYB26_001827</name>
    <name evidence="5" type="ORF">DYB30_007114</name>
    <name evidence="6" type="ORF">DYB31_003112</name>
    <name evidence="3" type="ORF">DYB34_002660</name>
    <name evidence="4" type="ORF">DYB38_008370</name>
</gene>
<dbReference type="Proteomes" id="UP000266643">
    <property type="component" value="Unassembled WGS sequence"/>
</dbReference>
<evidence type="ECO:0000313" key="4">
    <source>
        <dbReference type="EMBL" id="RHY69296.1"/>
    </source>
</evidence>
<evidence type="ECO:0000313" key="11">
    <source>
        <dbReference type="Proteomes" id="UP000266643"/>
    </source>
</evidence>
<protein>
    <submittedName>
        <fullName evidence="2">Uncharacterized protein</fullName>
    </submittedName>
</protein>
<dbReference type="VEuPathDB" id="FungiDB:H257_18027"/>
<dbReference type="AlphaFoldDB" id="A0A397BK22"/>
<evidence type="ECO:0000313" key="10">
    <source>
        <dbReference type="Proteomes" id="UP000266239"/>
    </source>
</evidence>
<dbReference type="Proteomes" id="UP000286510">
    <property type="component" value="Unassembled WGS sequence"/>
</dbReference>
<dbReference type="EMBL" id="QUTD01003916">
    <property type="protein sequence ID" value="RHY70725.1"/>
    <property type="molecule type" value="Genomic_DNA"/>
</dbReference>
<dbReference type="EMBL" id="QUTE01018524">
    <property type="protein sequence ID" value="RHY89409.1"/>
    <property type="molecule type" value="Genomic_DNA"/>
</dbReference>
<evidence type="ECO:0000313" key="6">
    <source>
        <dbReference type="EMBL" id="RHY89409.1"/>
    </source>
</evidence>
<evidence type="ECO:0000313" key="7">
    <source>
        <dbReference type="EMBL" id="RHZ25495.1"/>
    </source>
</evidence>
<evidence type="ECO:0000313" key="8">
    <source>
        <dbReference type="Proteomes" id="UP000265716"/>
    </source>
</evidence>
<dbReference type="Proteomes" id="UP000266196">
    <property type="component" value="Unassembled WGS sequence"/>
</dbReference>
<feature type="transmembrane region" description="Helical" evidence="1">
    <location>
        <begin position="83"/>
        <end position="107"/>
    </location>
</feature>
<evidence type="ECO:0000313" key="12">
    <source>
        <dbReference type="Proteomes" id="UP000283543"/>
    </source>
</evidence>
<organism evidence="2 10">
    <name type="scientific">Aphanomyces astaci</name>
    <name type="common">Crayfish plague agent</name>
    <dbReference type="NCBI Taxonomy" id="112090"/>
    <lineage>
        <taxon>Eukaryota</taxon>
        <taxon>Sar</taxon>
        <taxon>Stramenopiles</taxon>
        <taxon>Oomycota</taxon>
        <taxon>Saprolegniomycetes</taxon>
        <taxon>Saprolegniales</taxon>
        <taxon>Verrucalvaceae</taxon>
        <taxon>Aphanomyces</taxon>
    </lineage>
</organism>
<evidence type="ECO:0000313" key="5">
    <source>
        <dbReference type="EMBL" id="RHY70725.1"/>
    </source>
</evidence>
<evidence type="ECO:0000256" key="1">
    <source>
        <dbReference type="SAM" id="Phobius"/>
    </source>
</evidence>
<dbReference type="EMBL" id="QUTB01006362">
    <property type="protein sequence ID" value="RHY50373.1"/>
    <property type="molecule type" value="Genomic_DNA"/>
</dbReference>
<dbReference type="Proteomes" id="UP000266239">
    <property type="component" value="Unassembled WGS sequence"/>
</dbReference>